<evidence type="ECO:0000313" key="1">
    <source>
        <dbReference type="EMBL" id="AXG98637.1"/>
    </source>
</evidence>
<accession>A0A345IG15</accession>
<organism evidence="1 2">
    <name type="scientific">Deinococcus wulumuqiensis</name>
    <dbReference type="NCBI Taxonomy" id="980427"/>
    <lineage>
        <taxon>Bacteria</taxon>
        <taxon>Thermotogati</taxon>
        <taxon>Deinococcota</taxon>
        <taxon>Deinococci</taxon>
        <taxon>Deinococcales</taxon>
        <taxon>Deinococcaceae</taxon>
        <taxon>Deinococcus</taxon>
    </lineage>
</organism>
<proteinExistence type="predicted"/>
<dbReference type="KEGG" id="dwu:DVJ83_05070"/>
<dbReference type="AlphaFoldDB" id="A0A345IG15"/>
<sequence>MRRHQATQGATMIVVVLFTLLLLAGILAATVRLSLGSRQNTADQAATLKAQYAAESGLALARSRIRDIQKLLTTNNITLPAGTLASTIEADAEKFCGNAVWTSVTTAGVTTRTCTAQASAASDQFSVLNRALKSTAYAAVLPPEEARGAGTLEWWKSQIGQPVRLGSDSTEASYTIQPVKVEVVGTRYRFHLNLSQVTSRGESGAGTRLLTGQAAQGGGWWFDVSLPPFLDNVLFTNFHRTKGSSTPNIGFSNQVFDGPVHTNEKFVFYSDATASFRQKVTSAGCTNLATLPAGSATCTAQAGVYLGSNINNISLVTGTSAQVKSQIDSYTDVSWNSMEPGHPQFEAPYRPMPTTAETQKTAAQAGGLYLGPAGTSVRGIEFRAATDQSGTVPSTYDATTQSWTPAPTQQFITVTSNTGTKTVYRYASDRKLYKKNTRGGWDWVKDNFNGVVFADGRVGARSFTGSKSEGLTGPGRDGSGRPYPALAPFAQMTVAGSADMYISGDLSMSQTPLTCDDTDADCIARNKQRTNVLGLYTQSGDIVITESAPSNLNLHAMVMSASGEVTVDNYQSSTYRGTVQLIGGLVENYYGGFGDRLGTAYASGYGRDFRYDRRFQDIPGFGPPSYPVSPVWQAADAGSVGKRLDDFLWRQSRAGAP</sequence>
<evidence type="ECO:0000313" key="2">
    <source>
        <dbReference type="Proteomes" id="UP000253744"/>
    </source>
</evidence>
<gene>
    <name evidence="1" type="ORF">DVJ83_05070</name>
</gene>
<reference evidence="1 2" key="1">
    <citation type="submission" date="2018-07" db="EMBL/GenBank/DDBJ databases">
        <title>Complete Genome and Methylome Analysis of Deinococcus wulumuqiensis NEB 479.</title>
        <authorList>
            <person name="Fomenkov A."/>
            <person name="Luyten Y."/>
            <person name="Vincze T."/>
            <person name="Anton B.P."/>
            <person name="Clark T."/>
            <person name="Roberts R.J."/>
            <person name="Morgan R.D."/>
        </authorList>
    </citation>
    <scope>NUCLEOTIDE SEQUENCE [LARGE SCALE GENOMIC DNA]</scope>
    <source>
        <strain evidence="1 2">NEB 479</strain>
    </source>
</reference>
<name>A0A345IG15_9DEIO</name>
<protein>
    <submittedName>
        <fullName evidence="1">DUF4900 domain-containing protein</fullName>
    </submittedName>
</protein>
<dbReference type="EMBL" id="CP031158">
    <property type="protein sequence ID" value="AXG98637.1"/>
    <property type="molecule type" value="Genomic_DNA"/>
</dbReference>
<dbReference type="Proteomes" id="UP000253744">
    <property type="component" value="Chromosome"/>
</dbReference>